<feature type="signal peptide" evidence="8">
    <location>
        <begin position="1"/>
        <end position="24"/>
    </location>
</feature>
<evidence type="ECO:0000256" key="3">
    <source>
        <dbReference type="ARBA" id="ARBA00022544"/>
    </source>
</evidence>
<evidence type="ECO:0000313" key="11">
    <source>
        <dbReference type="EMBL" id="PLT29215.1"/>
    </source>
</evidence>
<evidence type="ECO:0000256" key="8">
    <source>
        <dbReference type="SAM" id="SignalP"/>
    </source>
</evidence>
<comment type="subcellular location">
    <subcellularLocation>
        <location evidence="1">Membrane</location>
        <topology evidence="1">Lipid-anchor</topology>
    </subcellularLocation>
</comment>
<dbReference type="PROSITE" id="PS51257">
    <property type="entry name" value="PROKAR_LIPOPROTEIN"/>
    <property type="match status" value="1"/>
</dbReference>
<feature type="chain" id="PRO_5014607058" evidence="8">
    <location>
        <begin position="25"/>
        <end position="357"/>
    </location>
</feature>
<dbReference type="InterPro" id="IPR046953">
    <property type="entry name" value="Spore_GerAC-like_C"/>
</dbReference>
<keyword evidence="3" id="KW-0309">Germination</keyword>
<feature type="domain" description="Spore germination protein N-terminal" evidence="10">
    <location>
        <begin position="28"/>
        <end position="191"/>
    </location>
</feature>
<evidence type="ECO:0000259" key="10">
    <source>
        <dbReference type="Pfam" id="PF25198"/>
    </source>
</evidence>
<dbReference type="Pfam" id="PF25198">
    <property type="entry name" value="Spore_GerAC_N"/>
    <property type="match status" value="1"/>
</dbReference>
<keyword evidence="4 8" id="KW-0732">Signal</keyword>
<feature type="domain" description="Spore germination GerAC-like C-terminal" evidence="9">
    <location>
        <begin position="200"/>
        <end position="352"/>
    </location>
</feature>
<dbReference type="OrthoDB" id="2986797at2"/>
<evidence type="ECO:0000256" key="6">
    <source>
        <dbReference type="ARBA" id="ARBA00023139"/>
    </source>
</evidence>
<gene>
    <name evidence="11" type="ORF">CUU66_14340</name>
</gene>
<dbReference type="GO" id="GO:0009847">
    <property type="term" value="P:spore germination"/>
    <property type="evidence" value="ECO:0007669"/>
    <property type="project" value="InterPro"/>
</dbReference>
<evidence type="ECO:0000256" key="7">
    <source>
        <dbReference type="ARBA" id="ARBA00023288"/>
    </source>
</evidence>
<name>A0A2N5M4F6_9BACI</name>
<dbReference type="PANTHER" id="PTHR35789">
    <property type="entry name" value="SPORE GERMINATION PROTEIN B3"/>
    <property type="match status" value="1"/>
</dbReference>
<dbReference type="Proteomes" id="UP000234748">
    <property type="component" value="Unassembled WGS sequence"/>
</dbReference>
<dbReference type="InterPro" id="IPR008844">
    <property type="entry name" value="Spore_GerAC-like"/>
</dbReference>
<accession>A0A2N5M4F6</accession>
<keyword evidence="12" id="KW-1185">Reference proteome</keyword>
<keyword evidence="7" id="KW-0449">Lipoprotein</keyword>
<evidence type="ECO:0000256" key="2">
    <source>
        <dbReference type="ARBA" id="ARBA00007886"/>
    </source>
</evidence>
<evidence type="ECO:0000256" key="5">
    <source>
        <dbReference type="ARBA" id="ARBA00023136"/>
    </source>
</evidence>
<dbReference type="InterPro" id="IPR057336">
    <property type="entry name" value="GerAC_N"/>
</dbReference>
<dbReference type="InterPro" id="IPR038501">
    <property type="entry name" value="Spore_GerAC_C_sf"/>
</dbReference>
<dbReference type="GO" id="GO:0016020">
    <property type="term" value="C:membrane"/>
    <property type="evidence" value="ECO:0007669"/>
    <property type="project" value="UniProtKB-SubCell"/>
</dbReference>
<sequence length="357" mass="41291">MRAFTSFMLLLSSMCLLTGCSPFASDNTVEEIAPVTFLSVEAGGEKGKLKVSTLVPPVMKEDKQFFSTNVTLLEQGRRSFNLKYYREIKLGQLRMLFIDEKVARNGIVSLIDTILTDPEVSPRLYLVVFKGDFEAFIKNRMQQQKDLDYYLYRMFKHYEKGKQGEITVTNIHEFMEKVYSPYSDPYIPVFRVDKDNFRYEGTGFFGNGKLKGGTDKNQDQFFQLLNNYHFLKNMIITPLDVSLGEVRSRVTTHVNLNDHTVSFNIHYRGRIDEYRGTKDLDRQVSIYELVDELEGYMEEGTVSLLKKLQELKVDPLEIGGQTMAPASKPMSEEDWIKFWESAKIKVDCHFELEPLSI</sequence>
<proteinExistence type="inferred from homology"/>
<organism evidence="11 12">
    <name type="scientific">Peribacillus deserti</name>
    <dbReference type="NCBI Taxonomy" id="673318"/>
    <lineage>
        <taxon>Bacteria</taxon>
        <taxon>Bacillati</taxon>
        <taxon>Bacillota</taxon>
        <taxon>Bacilli</taxon>
        <taxon>Bacillales</taxon>
        <taxon>Bacillaceae</taxon>
        <taxon>Peribacillus</taxon>
    </lineage>
</organism>
<protein>
    <submittedName>
        <fullName evidence="11">Spore gernimation protein</fullName>
    </submittedName>
</protein>
<evidence type="ECO:0000259" key="9">
    <source>
        <dbReference type="Pfam" id="PF05504"/>
    </source>
</evidence>
<dbReference type="EMBL" id="PGUY01000044">
    <property type="protein sequence ID" value="PLT29215.1"/>
    <property type="molecule type" value="Genomic_DNA"/>
</dbReference>
<keyword evidence="5" id="KW-0472">Membrane</keyword>
<comment type="similarity">
    <text evidence="2">Belongs to the GerABKC lipoprotein family.</text>
</comment>
<comment type="caution">
    <text evidence="11">The sequence shown here is derived from an EMBL/GenBank/DDBJ whole genome shotgun (WGS) entry which is preliminary data.</text>
</comment>
<dbReference type="PANTHER" id="PTHR35789:SF1">
    <property type="entry name" value="SPORE GERMINATION PROTEIN B3"/>
    <property type="match status" value="1"/>
</dbReference>
<dbReference type="RefSeq" id="WP_101643327.1">
    <property type="nucleotide sequence ID" value="NZ_PGUY01000044.1"/>
</dbReference>
<evidence type="ECO:0000313" key="12">
    <source>
        <dbReference type="Proteomes" id="UP000234748"/>
    </source>
</evidence>
<dbReference type="Gene3D" id="3.30.300.210">
    <property type="entry name" value="Nutrient germinant receptor protein C, domain 3"/>
    <property type="match status" value="1"/>
</dbReference>
<keyword evidence="6" id="KW-0564">Palmitate</keyword>
<evidence type="ECO:0000256" key="1">
    <source>
        <dbReference type="ARBA" id="ARBA00004635"/>
    </source>
</evidence>
<evidence type="ECO:0000256" key="4">
    <source>
        <dbReference type="ARBA" id="ARBA00022729"/>
    </source>
</evidence>
<dbReference type="AlphaFoldDB" id="A0A2N5M4F6"/>
<dbReference type="Pfam" id="PF05504">
    <property type="entry name" value="Spore_GerAC"/>
    <property type="match status" value="1"/>
</dbReference>
<reference evidence="11 12" key="1">
    <citation type="submission" date="2017-11" db="EMBL/GenBank/DDBJ databases">
        <title>Comparitive Functional Genomics of Dry Heat Resistant strains isolated from the Viking Spacecraft.</title>
        <authorList>
            <person name="Seuylemezian A."/>
            <person name="Cooper K."/>
            <person name="Vaishampayan P."/>
        </authorList>
    </citation>
    <scope>NUCLEOTIDE SEQUENCE [LARGE SCALE GENOMIC DNA]</scope>
    <source>
        <strain evidence="11 12">V1-29</strain>
    </source>
</reference>